<keyword evidence="1" id="KW-0732">Signal</keyword>
<evidence type="ECO:0000313" key="2">
    <source>
        <dbReference type="EnsemblMetazoa" id="XP_020907007.2"/>
    </source>
</evidence>
<keyword evidence="3" id="KW-1185">Reference proteome</keyword>
<feature type="signal peptide" evidence="1">
    <location>
        <begin position="1"/>
        <end position="23"/>
    </location>
</feature>
<sequence>FVFLVCNRCLIILIASAKEEVEAHREKIETLHRQLTSSSLGKSKTMMEFKTKNNNTEKSEQVCVQIELIKPKDQFGLASILYDNDAVNCHLVSNGAECILIKKSWFLQNADESLLRELRAQIPPYPTQERLQQRFQDQANWESFKTQTINDLLDTLQL</sequence>
<feature type="chain" id="PRO_5036765795" evidence="1">
    <location>
        <begin position="24"/>
        <end position="158"/>
    </location>
</feature>
<dbReference type="AlphaFoldDB" id="A0A913XNV9"/>
<proteinExistence type="predicted"/>
<dbReference type="PANTHER" id="PTHR23011">
    <property type="entry name" value="CYCLIC NUCLEOTIDE-BINDING DOMAIN CONTAINING PROTEIN"/>
    <property type="match status" value="1"/>
</dbReference>
<protein>
    <submittedName>
        <fullName evidence="2">Uncharacterized protein</fullName>
    </submittedName>
</protein>
<dbReference type="Proteomes" id="UP000887567">
    <property type="component" value="Unplaced"/>
</dbReference>
<dbReference type="PANTHER" id="PTHR23011:SF28">
    <property type="entry name" value="CYCLIC NUCLEOTIDE-BINDING DOMAIN CONTAINING PROTEIN"/>
    <property type="match status" value="1"/>
</dbReference>
<reference evidence="2" key="1">
    <citation type="submission" date="2022-11" db="UniProtKB">
        <authorList>
            <consortium name="EnsemblMetazoa"/>
        </authorList>
    </citation>
    <scope>IDENTIFICATION</scope>
</reference>
<evidence type="ECO:0000256" key="1">
    <source>
        <dbReference type="SAM" id="SignalP"/>
    </source>
</evidence>
<dbReference type="GeneID" id="110245090"/>
<evidence type="ECO:0000313" key="3">
    <source>
        <dbReference type="Proteomes" id="UP000887567"/>
    </source>
</evidence>
<organism evidence="2 3">
    <name type="scientific">Exaiptasia diaphana</name>
    <name type="common">Tropical sea anemone</name>
    <name type="synonym">Aiptasia pulchella</name>
    <dbReference type="NCBI Taxonomy" id="2652724"/>
    <lineage>
        <taxon>Eukaryota</taxon>
        <taxon>Metazoa</taxon>
        <taxon>Cnidaria</taxon>
        <taxon>Anthozoa</taxon>
        <taxon>Hexacorallia</taxon>
        <taxon>Actiniaria</taxon>
        <taxon>Aiptasiidae</taxon>
        <taxon>Exaiptasia</taxon>
    </lineage>
</organism>
<dbReference type="KEGG" id="epa:110245090"/>
<name>A0A913XNV9_EXADI</name>
<dbReference type="EnsemblMetazoa" id="XM_021051348.2">
    <property type="protein sequence ID" value="XP_020907007.2"/>
    <property type="gene ID" value="LOC110245090"/>
</dbReference>
<accession>A0A913XNV9</accession>
<dbReference type="OrthoDB" id="166212at2759"/>
<dbReference type="RefSeq" id="XP_020907007.2">
    <property type="nucleotide sequence ID" value="XM_021051348.2"/>
</dbReference>